<protein>
    <submittedName>
        <fullName evidence="2">3351_t:CDS:1</fullName>
    </submittedName>
</protein>
<feature type="non-terminal residue" evidence="2">
    <location>
        <position position="1"/>
    </location>
</feature>
<accession>A0A9N9ITV0</accession>
<dbReference type="OrthoDB" id="2430695at2759"/>
<sequence length="170" mass="19556">REPEEWNIIDFLKECNNLGSYQQIILCYISSLDEIIKTKEGVEAEKAQKLFDHYKKASELRACLMYKSLRLTSPGHGKSSSLSDAKSSSQPDCTLARNWWDKHTKVDQSSIHMQITGIETINVNTSASKKRTFLEIDELNTTNNEDINEFDDENIINEEQVKGHNLEESW</sequence>
<evidence type="ECO:0000313" key="3">
    <source>
        <dbReference type="Proteomes" id="UP000789342"/>
    </source>
</evidence>
<reference evidence="2" key="1">
    <citation type="submission" date="2021-06" db="EMBL/GenBank/DDBJ databases">
        <authorList>
            <person name="Kallberg Y."/>
            <person name="Tangrot J."/>
            <person name="Rosling A."/>
        </authorList>
    </citation>
    <scope>NUCLEOTIDE SEQUENCE</scope>
    <source>
        <strain evidence="2">CL551</strain>
    </source>
</reference>
<feature type="non-terminal residue" evidence="2">
    <location>
        <position position="170"/>
    </location>
</feature>
<evidence type="ECO:0000313" key="2">
    <source>
        <dbReference type="EMBL" id="CAG8748105.1"/>
    </source>
</evidence>
<gene>
    <name evidence="2" type="ORF">AMORRO_LOCUS15167</name>
</gene>
<comment type="caution">
    <text evidence="2">The sequence shown here is derived from an EMBL/GenBank/DDBJ whole genome shotgun (WGS) entry which is preliminary data.</text>
</comment>
<dbReference type="EMBL" id="CAJVPV010034035">
    <property type="protein sequence ID" value="CAG8748105.1"/>
    <property type="molecule type" value="Genomic_DNA"/>
</dbReference>
<feature type="compositionally biased region" description="Low complexity" evidence="1">
    <location>
        <begin position="79"/>
        <end position="89"/>
    </location>
</feature>
<feature type="region of interest" description="Disordered" evidence="1">
    <location>
        <begin position="73"/>
        <end position="92"/>
    </location>
</feature>
<name>A0A9N9ITV0_9GLOM</name>
<keyword evidence="3" id="KW-1185">Reference proteome</keyword>
<organism evidence="2 3">
    <name type="scientific">Acaulospora morrowiae</name>
    <dbReference type="NCBI Taxonomy" id="94023"/>
    <lineage>
        <taxon>Eukaryota</taxon>
        <taxon>Fungi</taxon>
        <taxon>Fungi incertae sedis</taxon>
        <taxon>Mucoromycota</taxon>
        <taxon>Glomeromycotina</taxon>
        <taxon>Glomeromycetes</taxon>
        <taxon>Diversisporales</taxon>
        <taxon>Acaulosporaceae</taxon>
        <taxon>Acaulospora</taxon>
    </lineage>
</organism>
<dbReference type="Proteomes" id="UP000789342">
    <property type="component" value="Unassembled WGS sequence"/>
</dbReference>
<dbReference type="AlphaFoldDB" id="A0A9N9ITV0"/>
<evidence type="ECO:0000256" key="1">
    <source>
        <dbReference type="SAM" id="MobiDB-lite"/>
    </source>
</evidence>
<proteinExistence type="predicted"/>